<dbReference type="RefSeq" id="WP_309522136.1">
    <property type="nucleotide sequence ID" value="NZ_JAVIXS010000006.1"/>
</dbReference>
<reference evidence="1 2" key="1">
    <citation type="submission" date="2023-08" db="EMBL/GenBank/DDBJ databases">
        <authorList>
            <person name="Maltman C."/>
        </authorList>
    </citation>
    <scope>NUCLEOTIDE SEQUENCE [LARGE SCALE GENOMIC DNA]</scope>
    <source>
        <strain evidence="1 2">ES2</strain>
    </source>
</reference>
<name>A0ABU1E4C2_9FLAO</name>
<comment type="caution">
    <text evidence="1">The sequence shown here is derived from an EMBL/GenBank/DDBJ whole genome shotgun (WGS) entry which is preliminary data.</text>
</comment>
<protein>
    <recommendedName>
        <fullName evidence="3">Lipoprotein</fullName>
    </recommendedName>
</protein>
<organism evidence="1 2">
    <name type="scientific">Chryseobacterium metallicongregator</name>
    <dbReference type="NCBI Taxonomy" id="3073042"/>
    <lineage>
        <taxon>Bacteria</taxon>
        <taxon>Pseudomonadati</taxon>
        <taxon>Bacteroidota</taxon>
        <taxon>Flavobacteriia</taxon>
        <taxon>Flavobacteriales</taxon>
        <taxon>Weeksellaceae</taxon>
        <taxon>Chryseobacterium group</taxon>
        <taxon>Chryseobacterium</taxon>
    </lineage>
</organism>
<dbReference type="Proteomes" id="UP001260959">
    <property type="component" value="Unassembled WGS sequence"/>
</dbReference>
<proteinExistence type="predicted"/>
<evidence type="ECO:0000313" key="1">
    <source>
        <dbReference type="EMBL" id="MDR4952605.1"/>
    </source>
</evidence>
<accession>A0ABU1E4C2</accession>
<dbReference type="EMBL" id="JAVIXS010000006">
    <property type="protein sequence ID" value="MDR4952605.1"/>
    <property type="molecule type" value="Genomic_DNA"/>
</dbReference>
<evidence type="ECO:0000313" key="2">
    <source>
        <dbReference type="Proteomes" id="UP001260959"/>
    </source>
</evidence>
<sequence>MNYQVRFLLLMFSIFLIKSCTKESDLSYSIYDKNGFIKADGKFKRDQFIDTIYVYKEKNNDIYNDHFDTFIIIDSSKSNYFYGTEIVEEKKTHKLFSKGVYRFKKSYDPQECYQSKLKTGYFEFHNIDGSLHSKKLYQIKGDSSYVINSGENIE</sequence>
<keyword evidence="2" id="KW-1185">Reference proteome</keyword>
<evidence type="ECO:0008006" key="3">
    <source>
        <dbReference type="Google" id="ProtNLM"/>
    </source>
</evidence>
<gene>
    <name evidence="1" type="ORF">REB14_10500</name>
</gene>